<feature type="compositionally biased region" description="Basic and acidic residues" evidence="1">
    <location>
        <begin position="1006"/>
        <end position="1030"/>
    </location>
</feature>
<organism evidence="2 3">
    <name type="scientific">Coccomyxa viridis</name>
    <dbReference type="NCBI Taxonomy" id="1274662"/>
    <lineage>
        <taxon>Eukaryota</taxon>
        <taxon>Viridiplantae</taxon>
        <taxon>Chlorophyta</taxon>
        <taxon>core chlorophytes</taxon>
        <taxon>Trebouxiophyceae</taxon>
        <taxon>Trebouxiophyceae incertae sedis</taxon>
        <taxon>Coccomyxaceae</taxon>
        <taxon>Coccomyxa</taxon>
    </lineage>
</organism>
<feature type="compositionally biased region" description="Basic and acidic residues" evidence="1">
    <location>
        <begin position="864"/>
        <end position="875"/>
    </location>
</feature>
<keyword evidence="3" id="KW-1185">Reference proteome</keyword>
<feature type="region of interest" description="Disordered" evidence="1">
    <location>
        <begin position="144"/>
        <end position="181"/>
    </location>
</feature>
<feature type="compositionally biased region" description="Low complexity" evidence="1">
    <location>
        <begin position="287"/>
        <end position="298"/>
    </location>
</feature>
<feature type="compositionally biased region" description="Polar residues" evidence="1">
    <location>
        <begin position="920"/>
        <end position="931"/>
    </location>
</feature>
<comment type="caution">
    <text evidence="2">The sequence shown here is derived from an EMBL/GenBank/DDBJ whole genome shotgun (WGS) entry which is preliminary data.</text>
</comment>
<evidence type="ECO:0000313" key="3">
    <source>
        <dbReference type="Proteomes" id="UP001497392"/>
    </source>
</evidence>
<feature type="region of interest" description="Disordered" evidence="1">
    <location>
        <begin position="253"/>
        <end position="381"/>
    </location>
</feature>
<feature type="compositionally biased region" description="Polar residues" evidence="1">
    <location>
        <begin position="153"/>
        <end position="176"/>
    </location>
</feature>
<sequence>MISVSLTYDTGGSLMFWSQPGRVTDYILNLQQRSPEATAARGICMYMSADRSAARLAILHGSQLTILSVHGMQGATSQSSATAASAASISANAATELEYADITSTLQPSQPRDTQAEKVKRRQLRRLQILVACGGPPAVLHGRHRHAEAETAYQAQRQHSLPETSPGKSPTGSGQKSPFRLPSAVKTKIGSALRQNDSAQLNSPALPQEGAQARVERRVSFADMSVSVPPEQGTVDRYPVSPHPVRLQPDEAAQIGQPGKSGSPRLLHTPKKSILRPRGSKAQVSELAPRADLPAPAAMSTARSGGFSEASQSTAASAESTEASFAGVSGDSLTSSRPWAQTYEVHESQVKIPPNRTAAPSGKGSNEYIRGTSVQDLPLTPKSPTALQAKLQRLKAKWSTLAGHPPSESDSNNALKPAGGAGHLPAENRTAVNVTASAPFTITQLDREESAGIDSLPSSNDTIIMSSQVASAREEADASSSYIMPQPLAESAHNSPRHDNADGEPARSAWEEALGLPAGVNLWGPTVVELPDSDSMAELSTGTDLASSPPQADILYVTAPRPIAEAVEAESFDGSSQLTSPTTATLSITEMRSPDSRTETESTLYVQGNGVYEDQASTVSSSTLTPSTLTLEAASATIAESPEPHSVTEASPEEPDGAPLTNLDAIEGTAPAAPTERHQRLTLDQVLSTERANPLEEASHNSHLYADQWQSSTSAAGMPARMQGGSAREPGLNPGVTQPAAATTAAGECKDASGNKYVPSSSIEQDVASRDPHARDHVGLAFPTPEPAALDRGEPTFEENMRFQETKGTGRRGVQLLPQRKQGPLGQQVHGSGSPQRSFSPFGRFGCLPRSNSWEDSMPMPSAKDIENFSDKPKQAAESVSGPGPLETGIHQVELGGYYLTTPDPLRTDPGFALRRRTSSEQSGQSVAQHAQHSRDPLNSDPVQYVSSPSWRMSALSALHQLKPSPAPAAASDSEAWQAVSRPGPSPASMKQILAQEAHSQHRQGYTRDRTEVEDAAWPDRRPKERDHIKSWGSGLHGKESASGNMIPAFKSRSSARLLLPGLAAGNMLRPAIPPRSDGIRLVDTDCKWGLNRAGRPPDAFWERSPSNPVRKLNTQDSEIRLLRVELGVPRQQSLLHDRAGQAPSRQNTAMACDPQNDHTKERVGQYGNTDDRMLKELQEIAAALKDIKAGRTTQNHLNGGGEEYKAAKTGSDAADGQINEYQSRAMHRTKGLDSTPAAQHGSDASGETGVGQRLVDHGQGSLPAPEPWAGVDAAVQATPIQHRVPVQAVRLSPASPDHKAVHSPTQQPTVVPTQLELHALQKLRESLSAGAEMPLRAFTCVRDVFIDTPEGAVPSCQPLCSCCSKKRFKYVPSAAQPVHSIL</sequence>
<feature type="region of interest" description="Disordered" evidence="1">
    <location>
        <begin position="1137"/>
        <end position="1168"/>
    </location>
</feature>
<feature type="compositionally biased region" description="Basic residues" evidence="1">
    <location>
        <begin position="268"/>
        <end position="279"/>
    </location>
</feature>
<feature type="region of interest" description="Disordered" evidence="1">
    <location>
        <begin position="569"/>
        <end position="601"/>
    </location>
</feature>
<feature type="compositionally biased region" description="Polar residues" evidence="1">
    <location>
        <begin position="829"/>
        <end position="839"/>
    </location>
</feature>
<protein>
    <submittedName>
        <fullName evidence="2">G1978 protein</fullName>
    </submittedName>
</protein>
<feature type="region of interest" description="Disordered" evidence="1">
    <location>
        <begin position="1229"/>
        <end position="1260"/>
    </location>
</feature>
<evidence type="ECO:0000256" key="1">
    <source>
        <dbReference type="SAM" id="MobiDB-lite"/>
    </source>
</evidence>
<accession>A0ABP1FR75</accession>
<name>A0ABP1FR75_9CHLO</name>
<feature type="region of interest" description="Disordered" evidence="1">
    <location>
        <begin position="819"/>
        <end position="889"/>
    </location>
</feature>
<feature type="region of interest" description="Disordered" evidence="1">
    <location>
        <begin position="398"/>
        <end position="425"/>
    </location>
</feature>
<dbReference type="EMBL" id="CAXHTA020000002">
    <property type="protein sequence ID" value="CAL5220032.1"/>
    <property type="molecule type" value="Genomic_DNA"/>
</dbReference>
<gene>
    <name evidence="2" type="primary">g1978</name>
    <name evidence="2" type="ORF">VP750_LOCUS1691</name>
</gene>
<feature type="region of interest" description="Disordered" evidence="1">
    <location>
        <begin position="964"/>
        <end position="1040"/>
    </location>
</feature>
<evidence type="ECO:0000313" key="2">
    <source>
        <dbReference type="EMBL" id="CAL5220032.1"/>
    </source>
</evidence>
<feature type="region of interest" description="Disordered" evidence="1">
    <location>
        <begin position="901"/>
        <end position="946"/>
    </location>
</feature>
<feature type="region of interest" description="Disordered" evidence="1">
    <location>
        <begin position="194"/>
        <end position="214"/>
    </location>
</feature>
<dbReference type="Proteomes" id="UP001497392">
    <property type="component" value="Unassembled WGS sequence"/>
</dbReference>
<feature type="region of interest" description="Disordered" evidence="1">
    <location>
        <begin position="638"/>
        <end position="664"/>
    </location>
</feature>
<feature type="region of interest" description="Disordered" evidence="1">
    <location>
        <begin position="748"/>
        <end position="794"/>
    </location>
</feature>
<feature type="compositionally biased region" description="Low complexity" evidence="1">
    <location>
        <begin position="307"/>
        <end position="326"/>
    </location>
</feature>
<feature type="compositionally biased region" description="Polar residues" evidence="1">
    <location>
        <begin position="573"/>
        <end position="590"/>
    </location>
</feature>
<feature type="region of interest" description="Disordered" evidence="1">
    <location>
        <begin position="1193"/>
        <end position="1215"/>
    </location>
</feature>
<proteinExistence type="predicted"/>
<reference evidence="2 3" key="1">
    <citation type="submission" date="2024-06" db="EMBL/GenBank/DDBJ databases">
        <authorList>
            <person name="Kraege A."/>
            <person name="Thomma B."/>
        </authorList>
    </citation>
    <scope>NUCLEOTIDE SEQUENCE [LARGE SCALE GENOMIC DNA]</scope>
</reference>
<feature type="compositionally biased region" description="Basic and acidic residues" evidence="1">
    <location>
        <begin position="767"/>
        <end position="778"/>
    </location>
</feature>
<feature type="compositionally biased region" description="Polar residues" evidence="1">
    <location>
        <begin position="194"/>
        <end position="205"/>
    </location>
</feature>
<feature type="compositionally biased region" description="Basic and acidic residues" evidence="1">
    <location>
        <begin position="1156"/>
        <end position="1168"/>
    </location>
</feature>